<name>A0A8J6TEH7_9CHLR</name>
<dbReference type="AlphaFoldDB" id="A0A8J6TEH7"/>
<evidence type="ECO:0000313" key="3">
    <source>
        <dbReference type="Proteomes" id="UP000614469"/>
    </source>
</evidence>
<evidence type="ECO:0000313" key="2">
    <source>
        <dbReference type="EMBL" id="MBC8334573.1"/>
    </source>
</evidence>
<keyword evidence="1" id="KW-0812">Transmembrane</keyword>
<accession>A0A8J6TEH7</accession>
<feature type="transmembrane region" description="Helical" evidence="1">
    <location>
        <begin position="15"/>
        <end position="36"/>
    </location>
</feature>
<keyword evidence="1" id="KW-1133">Transmembrane helix</keyword>
<feature type="transmembrane region" description="Helical" evidence="1">
    <location>
        <begin position="48"/>
        <end position="71"/>
    </location>
</feature>
<keyword evidence="1" id="KW-0472">Membrane</keyword>
<comment type="caution">
    <text evidence="2">The sequence shown here is derived from an EMBL/GenBank/DDBJ whole genome shotgun (WGS) entry which is preliminary data.</text>
</comment>
<reference evidence="2 3" key="1">
    <citation type="submission" date="2020-08" db="EMBL/GenBank/DDBJ databases">
        <title>Bridging the membrane lipid divide: bacteria of the FCB group superphylum have the potential to synthesize archaeal ether lipids.</title>
        <authorList>
            <person name="Villanueva L."/>
            <person name="Von Meijenfeldt F.A.B."/>
            <person name="Westbye A.B."/>
            <person name="Yadav S."/>
            <person name="Hopmans E.C."/>
            <person name="Dutilh B.E."/>
            <person name="Sinninghe Damste J.S."/>
        </authorList>
    </citation>
    <scope>NUCLEOTIDE SEQUENCE [LARGE SCALE GENOMIC DNA]</scope>
    <source>
        <strain evidence="2">NIOZ-UU36</strain>
    </source>
</reference>
<proteinExistence type="predicted"/>
<gene>
    <name evidence="2" type="ORF">H8E29_04855</name>
</gene>
<dbReference type="EMBL" id="JACNJN010000072">
    <property type="protein sequence ID" value="MBC8334573.1"/>
    <property type="molecule type" value="Genomic_DNA"/>
</dbReference>
<sequence>MSSVADILLGIFREAWQVLVALTLAIGLLAGLAQILRLSAGTMIGANLWVWEAMAGISGVLMLVLFAFLGIPVLVEATSSSIPGGAGCGPINDLGTFSAMLIAGLAGLRMLKATFLAVLSASAGGASNTTNALIEIVEAMFGMLLASVAVPAAAIFLGAC</sequence>
<feature type="transmembrane region" description="Helical" evidence="1">
    <location>
        <begin position="140"/>
        <end position="159"/>
    </location>
</feature>
<protein>
    <submittedName>
        <fullName evidence="2">Uncharacterized protein</fullName>
    </submittedName>
</protein>
<dbReference type="Proteomes" id="UP000614469">
    <property type="component" value="Unassembled WGS sequence"/>
</dbReference>
<evidence type="ECO:0000256" key="1">
    <source>
        <dbReference type="SAM" id="Phobius"/>
    </source>
</evidence>
<organism evidence="2 3">
    <name type="scientific">Candidatus Desulfolinea nitratireducens</name>
    <dbReference type="NCBI Taxonomy" id="2841698"/>
    <lineage>
        <taxon>Bacteria</taxon>
        <taxon>Bacillati</taxon>
        <taxon>Chloroflexota</taxon>
        <taxon>Anaerolineae</taxon>
        <taxon>Anaerolineales</taxon>
        <taxon>Anaerolineales incertae sedis</taxon>
        <taxon>Candidatus Desulfolinea</taxon>
    </lineage>
</organism>